<keyword evidence="2" id="KW-1185">Reference proteome</keyword>
<dbReference type="EMBL" id="MU001641">
    <property type="protein sequence ID" value="KAF2479747.1"/>
    <property type="molecule type" value="Genomic_DNA"/>
</dbReference>
<gene>
    <name evidence="1" type="ORF">BDY17DRAFT_304533</name>
</gene>
<sequence>MGSAPIKWNDKGVEPEVPNEQQKIEQMHNLINKVQEHNFSQHRHGFRGTHVKTQAIVKGQLQVASNLSPELAQGLFGKGGKTFPIAIRYANEPSWLQDDRAGAPRGCGMKVFNVDDAGAFLDPTGEETHTQDFTFNNAPILELTDLPTTVEIFTLREKYFKENDWETLRAKLKERKDSELQFAPTQLPNNHFMGYTMYSQSAYRFGDYVVKYALFPTGKFQQELGEKAAVNDNSDPEQHSLWLREYFQANDAEFDFRVQLCRNLEQQSVEDCSQQWDEEKYPFETVGKVVLPKGQDVFDSKRRAFWDEQMKLNVWYGLEAHRPLGSANRLRKTLYQASLKKREELNATKVRAVKSIEEIP</sequence>
<dbReference type="GO" id="GO:0020037">
    <property type="term" value="F:heme binding"/>
    <property type="evidence" value="ECO:0007669"/>
    <property type="project" value="InterPro"/>
</dbReference>
<dbReference type="RefSeq" id="XP_033586317.1">
    <property type="nucleotide sequence ID" value="XM_033734740.1"/>
</dbReference>
<accession>A0A6A6PKF2</accession>
<dbReference type="SUPFAM" id="SSF56634">
    <property type="entry name" value="Heme-dependent catalase-like"/>
    <property type="match status" value="1"/>
</dbReference>
<evidence type="ECO:0000313" key="1">
    <source>
        <dbReference type="EMBL" id="KAF2479747.1"/>
    </source>
</evidence>
<name>A0A6A6PKF2_9PEZI</name>
<dbReference type="PANTHER" id="PTHR36195">
    <property type="entry name" value="DOMAIN PROTEIN, PUTATIVE (AFU_ORTHOLOGUE AFUA_5G01990)-RELATED-RELATED"/>
    <property type="match status" value="1"/>
</dbReference>
<proteinExistence type="predicted"/>
<evidence type="ECO:0000313" key="2">
    <source>
        <dbReference type="Proteomes" id="UP000799767"/>
    </source>
</evidence>
<dbReference type="Gene3D" id="2.40.180.10">
    <property type="entry name" value="Catalase core domain"/>
    <property type="match status" value="1"/>
</dbReference>
<reference evidence="1" key="1">
    <citation type="journal article" date="2020" name="Stud. Mycol.">
        <title>101 Dothideomycetes genomes: a test case for predicting lifestyles and emergence of pathogens.</title>
        <authorList>
            <person name="Haridas S."/>
            <person name="Albert R."/>
            <person name="Binder M."/>
            <person name="Bloem J."/>
            <person name="Labutti K."/>
            <person name="Salamov A."/>
            <person name="Andreopoulos B."/>
            <person name="Baker S."/>
            <person name="Barry K."/>
            <person name="Bills G."/>
            <person name="Bluhm B."/>
            <person name="Cannon C."/>
            <person name="Castanera R."/>
            <person name="Culley D."/>
            <person name="Daum C."/>
            <person name="Ezra D."/>
            <person name="Gonzalez J."/>
            <person name="Henrissat B."/>
            <person name="Kuo A."/>
            <person name="Liang C."/>
            <person name="Lipzen A."/>
            <person name="Lutzoni F."/>
            <person name="Magnuson J."/>
            <person name="Mondo S."/>
            <person name="Nolan M."/>
            <person name="Ohm R."/>
            <person name="Pangilinan J."/>
            <person name="Park H.-J."/>
            <person name="Ramirez L."/>
            <person name="Alfaro M."/>
            <person name="Sun H."/>
            <person name="Tritt A."/>
            <person name="Yoshinaga Y."/>
            <person name="Zwiers L.-H."/>
            <person name="Turgeon B."/>
            <person name="Goodwin S."/>
            <person name="Spatafora J."/>
            <person name="Crous P."/>
            <person name="Grigoriev I."/>
        </authorList>
    </citation>
    <scope>NUCLEOTIDE SEQUENCE</scope>
    <source>
        <strain evidence="1">CBS 113389</strain>
    </source>
</reference>
<dbReference type="AlphaFoldDB" id="A0A6A6PKF2"/>
<dbReference type="InterPro" id="IPR020835">
    <property type="entry name" value="Catalase_sf"/>
</dbReference>
<dbReference type="GeneID" id="54475742"/>
<dbReference type="PANTHER" id="PTHR36195:SF4">
    <property type="entry name" value="DOMAIN PROTEIN, PUTATIVE (AFU_ORTHOLOGUE AFUA_5G01990)-RELATED"/>
    <property type="match status" value="1"/>
</dbReference>
<protein>
    <submittedName>
        <fullName evidence="1">Catalase-like domain-containing protein</fullName>
    </submittedName>
</protein>
<organism evidence="1 2">
    <name type="scientific">Neohortaea acidophila</name>
    <dbReference type="NCBI Taxonomy" id="245834"/>
    <lineage>
        <taxon>Eukaryota</taxon>
        <taxon>Fungi</taxon>
        <taxon>Dikarya</taxon>
        <taxon>Ascomycota</taxon>
        <taxon>Pezizomycotina</taxon>
        <taxon>Dothideomycetes</taxon>
        <taxon>Dothideomycetidae</taxon>
        <taxon>Mycosphaerellales</taxon>
        <taxon>Teratosphaeriaceae</taxon>
        <taxon>Neohortaea</taxon>
    </lineage>
</organism>
<dbReference type="OrthoDB" id="3358373at2759"/>
<dbReference type="Proteomes" id="UP000799767">
    <property type="component" value="Unassembled WGS sequence"/>
</dbReference>